<dbReference type="EMBL" id="JAGZEE010000009">
    <property type="protein sequence ID" value="MBS5410531.1"/>
    <property type="molecule type" value="Genomic_DNA"/>
</dbReference>
<proteinExistence type="predicted"/>
<dbReference type="Gene3D" id="2.40.50.140">
    <property type="entry name" value="Nucleic acid-binding proteins"/>
    <property type="match status" value="1"/>
</dbReference>
<dbReference type="GO" id="GO:0004540">
    <property type="term" value="F:RNA nuclease activity"/>
    <property type="evidence" value="ECO:0007669"/>
    <property type="project" value="InterPro"/>
</dbReference>
<sequence>MTSEIVIDVQPKEVSIALLEDKSLVELQSEGRNISFSVGNMYLGRIKKLMPGLNACFVDVGYEKDAFLHYLDLGPQFNSLEKFVKQTLSDKKKLNSISKATLLPDLDKDGTVANTLKVGQEVVVQIVKEPISTKGPRLTSEISFAGRYLVLIPFNDKVSVSQKIKSSEERARLKQLLMSIKPKNFGVIVRTVAEGKRVAELDGELKVLIKHWEDAMAKVQKATKYPTLIYEETSRAVGLLRDLFNPSFENIHVNDEAVYNEIKDYVTLIAPDRANIVKLYKGQLPIYDNFGITKQIKSSFGKTVSYKSGAYLIIEHT</sequence>
<organism evidence="7 8">
    <name type="scientific">Bacteroides thetaiotaomicron</name>
    <dbReference type="NCBI Taxonomy" id="818"/>
    <lineage>
        <taxon>Bacteria</taxon>
        <taxon>Pseudomonadati</taxon>
        <taxon>Bacteroidota</taxon>
        <taxon>Bacteroidia</taxon>
        <taxon>Bacteroidales</taxon>
        <taxon>Bacteroidaceae</taxon>
        <taxon>Bacteroides</taxon>
    </lineage>
</organism>
<evidence type="ECO:0000256" key="3">
    <source>
        <dbReference type="ARBA" id="ARBA00022801"/>
    </source>
</evidence>
<evidence type="ECO:0000256" key="2">
    <source>
        <dbReference type="ARBA" id="ARBA00022723"/>
    </source>
</evidence>
<dbReference type="SUPFAM" id="SSF50249">
    <property type="entry name" value="Nucleic acid-binding proteins"/>
    <property type="match status" value="1"/>
</dbReference>
<feature type="domain" description="S1 motif" evidence="6">
    <location>
        <begin position="37"/>
        <end position="141"/>
    </location>
</feature>
<comment type="cofactor">
    <cofactor evidence="1">
        <name>Mg(2+)</name>
        <dbReference type="ChEBI" id="CHEBI:18420"/>
    </cofactor>
</comment>
<comment type="caution">
    <text evidence="7">The sequence shown here is derived from an EMBL/GenBank/DDBJ whole genome shotgun (WGS) entry which is preliminary data.</text>
</comment>
<accession>A0A943HR00</accession>
<dbReference type="Pfam" id="PF10150">
    <property type="entry name" value="RNase_E_G"/>
    <property type="match status" value="1"/>
</dbReference>
<dbReference type="SMART" id="SM00316">
    <property type="entry name" value="S1"/>
    <property type="match status" value="1"/>
</dbReference>
<dbReference type="CDD" id="cd04453">
    <property type="entry name" value="S1_RNase_E"/>
    <property type="match status" value="1"/>
</dbReference>
<dbReference type="GO" id="GO:0046872">
    <property type="term" value="F:metal ion binding"/>
    <property type="evidence" value="ECO:0007669"/>
    <property type="project" value="UniProtKB-KW"/>
</dbReference>
<keyword evidence="2" id="KW-0479">Metal-binding</keyword>
<dbReference type="GO" id="GO:0003723">
    <property type="term" value="F:RNA binding"/>
    <property type="evidence" value="ECO:0007669"/>
    <property type="project" value="UniProtKB-KW"/>
</dbReference>
<dbReference type="InterPro" id="IPR004659">
    <property type="entry name" value="RNase_E/G"/>
</dbReference>
<dbReference type="InterPro" id="IPR012340">
    <property type="entry name" value="NA-bd_OB-fold"/>
</dbReference>
<evidence type="ECO:0000256" key="4">
    <source>
        <dbReference type="ARBA" id="ARBA00022842"/>
    </source>
</evidence>
<evidence type="ECO:0000256" key="1">
    <source>
        <dbReference type="ARBA" id="ARBA00001946"/>
    </source>
</evidence>
<dbReference type="PANTHER" id="PTHR30001:SF0">
    <property type="entry name" value="RIBONUCLEASE G"/>
    <property type="match status" value="1"/>
</dbReference>
<dbReference type="GO" id="GO:0016787">
    <property type="term" value="F:hydrolase activity"/>
    <property type="evidence" value="ECO:0007669"/>
    <property type="project" value="UniProtKB-KW"/>
</dbReference>
<evidence type="ECO:0000259" key="6">
    <source>
        <dbReference type="SMART" id="SM00316"/>
    </source>
</evidence>
<dbReference type="GO" id="GO:0005737">
    <property type="term" value="C:cytoplasm"/>
    <property type="evidence" value="ECO:0007669"/>
    <property type="project" value="TreeGrafter"/>
</dbReference>
<dbReference type="AlphaFoldDB" id="A0A943HR00"/>
<keyword evidence="5" id="KW-0694">RNA-binding</keyword>
<gene>
    <name evidence="7" type="ORF">KHY35_07410</name>
</gene>
<dbReference type="GO" id="GO:0006364">
    <property type="term" value="P:rRNA processing"/>
    <property type="evidence" value="ECO:0007669"/>
    <property type="project" value="TreeGrafter"/>
</dbReference>
<dbReference type="InterPro" id="IPR019307">
    <property type="entry name" value="RNA-bd_AU-1/RNase_E/G"/>
</dbReference>
<dbReference type="PANTHER" id="PTHR30001">
    <property type="entry name" value="RIBONUCLEASE"/>
    <property type="match status" value="1"/>
</dbReference>
<dbReference type="InterPro" id="IPR003029">
    <property type="entry name" value="S1_domain"/>
</dbReference>
<reference evidence="7" key="1">
    <citation type="submission" date="2021-02" db="EMBL/GenBank/DDBJ databases">
        <title>Infant gut strain persistence is associated with maternal origin, phylogeny, and functional potential including surface adhesion and iron acquisition.</title>
        <authorList>
            <person name="Lou Y.C."/>
        </authorList>
    </citation>
    <scope>NUCLEOTIDE SEQUENCE</scope>
    <source>
        <strain evidence="7">L3_082_243G1_dasL3_082_243G1_maxbin2.maxbin.015s ta_sub</strain>
    </source>
</reference>
<keyword evidence="4" id="KW-0460">Magnesium</keyword>
<dbReference type="FunFam" id="2.40.50.140:FF:000237">
    <property type="entry name" value="Ribonuclease, Rne/Rng family domain protein"/>
    <property type="match status" value="1"/>
</dbReference>
<evidence type="ECO:0000313" key="7">
    <source>
        <dbReference type="EMBL" id="MBS5410531.1"/>
    </source>
</evidence>
<keyword evidence="3" id="KW-0378">Hydrolase</keyword>
<dbReference type="Proteomes" id="UP000782901">
    <property type="component" value="Unassembled WGS sequence"/>
</dbReference>
<name>A0A943HR00_BACT4</name>
<evidence type="ECO:0000313" key="8">
    <source>
        <dbReference type="Proteomes" id="UP000782901"/>
    </source>
</evidence>
<feature type="non-terminal residue" evidence="7">
    <location>
        <position position="317"/>
    </location>
</feature>
<evidence type="ECO:0000256" key="5">
    <source>
        <dbReference type="ARBA" id="ARBA00022884"/>
    </source>
</evidence>
<protein>
    <submittedName>
        <fullName evidence="7">Ribonuclease E/G</fullName>
    </submittedName>
</protein>